<keyword evidence="3" id="KW-1185">Reference proteome</keyword>
<dbReference type="Gene3D" id="3.40.50.1820">
    <property type="entry name" value="alpha/beta hydrolase"/>
    <property type="match status" value="1"/>
</dbReference>
<keyword evidence="1" id="KW-0732">Signal</keyword>
<evidence type="ECO:0000313" key="3">
    <source>
        <dbReference type="Proteomes" id="UP000619244"/>
    </source>
</evidence>
<organism evidence="2 3">
    <name type="scientific">Streptomyces minutiscleroticus</name>
    <dbReference type="NCBI Taxonomy" id="68238"/>
    <lineage>
        <taxon>Bacteria</taxon>
        <taxon>Bacillati</taxon>
        <taxon>Actinomycetota</taxon>
        <taxon>Actinomycetes</taxon>
        <taxon>Kitasatosporales</taxon>
        <taxon>Streptomycetaceae</taxon>
        <taxon>Streptomyces</taxon>
    </lineage>
</organism>
<dbReference type="GO" id="GO:0016298">
    <property type="term" value="F:lipase activity"/>
    <property type="evidence" value="ECO:0007669"/>
    <property type="project" value="TreeGrafter"/>
</dbReference>
<feature type="chain" id="PRO_5037113834" evidence="1">
    <location>
        <begin position="35"/>
        <end position="290"/>
    </location>
</feature>
<feature type="signal peptide" evidence="1">
    <location>
        <begin position="1"/>
        <end position="34"/>
    </location>
</feature>
<reference evidence="2" key="1">
    <citation type="journal article" date="2014" name="Int. J. Syst. Evol. Microbiol.">
        <title>Complete genome sequence of Corynebacterium casei LMG S-19264T (=DSM 44701T), isolated from a smear-ripened cheese.</title>
        <authorList>
            <consortium name="US DOE Joint Genome Institute (JGI-PGF)"/>
            <person name="Walter F."/>
            <person name="Albersmeier A."/>
            <person name="Kalinowski J."/>
            <person name="Ruckert C."/>
        </authorList>
    </citation>
    <scope>NUCLEOTIDE SEQUENCE</scope>
    <source>
        <strain evidence="2">JCM 4790</strain>
    </source>
</reference>
<dbReference type="EMBL" id="BMVU01000008">
    <property type="protein sequence ID" value="GGX69413.1"/>
    <property type="molecule type" value="Genomic_DNA"/>
</dbReference>
<evidence type="ECO:0000313" key="2">
    <source>
        <dbReference type="EMBL" id="GGX69413.1"/>
    </source>
</evidence>
<dbReference type="AlphaFoldDB" id="A0A918KN28"/>
<name>A0A918KN28_9ACTN</name>
<dbReference type="Pfam" id="PF01674">
    <property type="entry name" value="Lipase_2"/>
    <property type="match status" value="1"/>
</dbReference>
<dbReference type="PANTHER" id="PTHR32015">
    <property type="entry name" value="FASTING INDUCED LIPASE"/>
    <property type="match status" value="1"/>
</dbReference>
<dbReference type="PANTHER" id="PTHR32015:SF1">
    <property type="entry name" value="LIPASE"/>
    <property type="match status" value="1"/>
</dbReference>
<dbReference type="InterPro" id="IPR029058">
    <property type="entry name" value="AB_hydrolase_fold"/>
</dbReference>
<dbReference type="RefSeq" id="WP_190190257.1">
    <property type="nucleotide sequence ID" value="NZ_BMVU01000008.1"/>
</dbReference>
<accession>A0A918KN28</accession>
<proteinExistence type="predicted"/>
<comment type="caution">
    <text evidence="2">The sequence shown here is derived from an EMBL/GenBank/DDBJ whole genome shotgun (WGS) entry which is preliminary data.</text>
</comment>
<sequence length="290" mass="30457">MTGRAPSAALRALRALFAATVLAGASLTTGMAHAAPSAARSGGWNDYACKPSAAHPRPVVLIHGTGANSVVNWPVLGPDLVRRGYCVFALDYGHVGLPLNHGLGPIERSARQLDAFVDRVRAATGAREVDLVGHSQGGLMPRYYLTYLDGADEVHHLIAIAPPNHGTTVQGLAHVVRAAGLEPALMRTFPAIPQQLAGSAFLTGLNADGDTVPGVRYTVIATRHDRLVTPYTSAFLRGPNVRNILVQDLCPADLATHASLGVSDRIAHHEIRNILDPAHATPTTCASALS</sequence>
<dbReference type="Proteomes" id="UP000619244">
    <property type="component" value="Unassembled WGS sequence"/>
</dbReference>
<reference evidence="2" key="2">
    <citation type="submission" date="2020-09" db="EMBL/GenBank/DDBJ databases">
        <authorList>
            <person name="Sun Q."/>
            <person name="Ohkuma M."/>
        </authorList>
    </citation>
    <scope>NUCLEOTIDE SEQUENCE</scope>
    <source>
        <strain evidence="2">JCM 4790</strain>
    </source>
</reference>
<dbReference type="SUPFAM" id="SSF53474">
    <property type="entry name" value="alpha/beta-Hydrolases"/>
    <property type="match status" value="1"/>
</dbReference>
<protein>
    <submittedName>
        <fullName evidence="2">Lipase</fullName>
    </submittedName>
</protein>
<dbReference type="GO" id="GO:0016042">
    <property type="term" value="P:lipid catabolic process"/>
    <property type="evidence" value="ECO:0007669"/>
    <property type="project" value="InterPro"/>
</dbReference>
<evidence type="ECO:0000256" key="1">
    <source>
        <dbReference type="SAM" id="SignalP"/>
    </source>
</evidence>
<gene>
    <name evidence="2" type="ORF">GCM10010358_24860</name>
</gene>
<dbReference type="InterPro" id="IPR002918">
    <property type="entry name" value="Lipase_EstA/Esterase_EstB"/>
</dbReference>